<keyword evidence="6" id="KW-1185">Reference proteome</keyword>
<dbReference type="InParanoid" id="K0YLK9"/>
<dbReference type="SUPFAM" id="SSF46785">
    <property type="entry name" value="Winged helix' DNA-binding domain"/>
    <property type="match status" value="2"/>
</dbReference>
<dbReference type="Gene3D" id="1.10.10.10">
    <property type="entry name" value="Winged helix-like DNA-binding domain superfamily/Winged helix DNA-binding domain"/>
    <property type="match status" value="2"/>
</dbReference>
<dbReference type="OrthoDB" id="9806226at2"/>
<dbReference type="EMBL" id="ADMD01000006">
    <property type="protein sequence ID" value="EJZ84118.1"/>
    <property type="molecule type" value="Genomic_DNA"/>
</dbReference>
<evidence type="ECO:0000313" key="6">
    <source>
        <dbReference type="Proteomes" id="UP000006069"/>
    </source>
</evidence>
<proteinExistence type="predicted"/>
<dbReference type="InterPro" id="IPR036388">
    <property type="entry name" value="WH-like_DNA-bd_sf"/>
</dbReference>
<evidence type="ECO:0000313" key="5">
    <source>
        <dbReference type="EMBL" id="EJZ84118.1"/>
    </source>
</evidence>
<accession>K0YLK9</accession>
<dbReference type="InterPro" id="IPR036390">
    <property type="entry name" value="WH_DNA-bd_sf"/>
</dbReference>
<dbReference type="eggNOG" id="COG1386">
    <property type="taxonomic scope" value="Bacteria"/>
</dbReference>
<dbReference type="Pfam" id="PF04079">
    <property type="entry name" value="SMC_ScpB"/>
    <property type="match status" value="1"/>
</dbReference>
<evidence type="ECO:0000256" key="1">
    <source>
        <dbReference type="ARBA" id="ARBA00022490"/>
    </source>
</evidence>
<dbReference type="FunCoup" id="K0YLK9">
    <property type="interactions" value="49"/>
</dbReference>
<dbReference type="PANTHER" id="PTHR34298">
    <property type="entry name" value="SEGREGATION AND CONDENSATION PROTEIN B"/>
    <property type="match status" value="1"/>
</dbReference>
<keyword evidence="4" id="KW-0131">Cell cycle</keyword>
<evidence type="ECO:0000256" key="4">
    <source>
        <dbReference type="ARBA" id="ARBA00023306"/>
    </source>
</evidence>
<dbReference type="PATRIC" id="fig|742818.3.peg.881"/>
<evidence type="ECO:0000256" key="2">
    <source>
        <dbReference type="ARBA" id="ARBA00022618"/>
    </source>
</evidence>
<organism evidence="5 6">
    <name type="scientific">Slackia piriformis YIT 12062</name>
    <dbReference type="NCBI Taxonomy" id="742818"/>
    <lineage>
        <taxon>Bacteria</taxon>
        <taxon>Bacillati</taxon>
        <taxon>Actinomycetota</taxon>
        <taxon>Coriobacteriia</taxon>
        <taxon>Eggerthellales</taxon>
        <taxon>Eggerthellaceae</taxon>
        <taxon>Slackia</taxon>
    </lineage>
</organism>
<comment type="caution">
    <text evidence="5">The sequence shown here is derived from an EMBL/GenBank/DDBJ whole genome shotgun (WGS) entry which is preliminary data.</text>
</comment>
<dbReference type="RefSeq" id="WP_009139048.1">
    <property type="nucleotide sequence ID" value="NZ_JH815198.1"/>
</dbReference>
<reference evidence="5 6" key="1">
    <citation type="submission" date="2012-08" db="EMBL/GenBank/DDBJ databases">
        <title>The Genome Sequence of Slackia piriformis YIT 12062.</title>
        <authorList>
            <consortium name="The Broad Institute Genome Sequencing Platform"/>
            <person name="Earl A."/>
            <person name="Ward D."/>
            <person name="Feldgarden M."/>
            <person name="Gevers D."/>
            <person name="Morotomi M."/>
            <person name="Walker B."/>
            <person name="Young S.K."/>
            <person name="Zeng Q."/>
            <person name="Gargeya S."/>
            <person name="Fitzgerald M."/>
            <person name="Haas B."/>
            <person name="Abouelleil A."/>
            <person name="Alvarado L."/>
            <person name="Arachchi H.M."/>
            <person name="Berlin A.M."/>
            <person name="Chapman S.B."/>
            <person name="Goldberg J."/>
            <person name="Griggs A."/>
            <person name="Gujja S."/>
            <person name="Hansen M."/>
            <person name="Howarth C."/>
            <person name="Imamovic A."/>
            <person name="Larimer J."/>
            <person name="McCowen C."/>
            <person name="Montmayeur A."/>
            <person name="Murphy C."/>
            <person name="Neiman D."/>
            <person name="Pearson M."/>
            <person name="Priest M."/>
            <person name="Roberts A."/>
            <person name="Saif S."/>
            <person name="Shea T."/>
            <person name="Sisk P."/>
            <person name="Sykes S."/>
            <person name="Wortman J."/>
            <person name="Nusbaum C."/>
            <person name="Birren B."/>
        </authorList>
    </citation>
    <scope>NUCLEOTIDE SEQUENCE [LARGE SCALE GENOMIC DNA]</scope>
    <source>
        <strain evidence="5 6">YIT 12062</strain>
    </source>
</reference>
<dbReference type="InterPro" id="IPR005234">
    <property type="entry name" value="ScpB_csome_segregation"/>
</dbReference>
<dbReference type="AlphaFoldDB" id="K0YLK9"/>
<name>K0YLK9_9ACTN</name>
<dbReference type="PANTHER" id="PTHR34298:SF2">
    <property type="entry name" value="SEGREGATION AND CONDENSATION PROTEIN B"/>
    <property type="match status" value="1"/>
</dbReference>
<dbReference type="Proteomes" id="UP000006069">
    <property type="component" value="Unassembled WGS sequence"/>
</dbReference>
<protein>
    <submittedName>
        <fullName evidence="5">Segregation and condensation protein B</fullName>
    </submittedName>
</protein>
<evidence type="ECO:0000256" key="3">
    <source>
        <dbReference type="ARBA" id="ARBA00022829"/>
    </source>
</evidence>
<keyword evidence="3" id="KW-0159">Chromosome partition</keyword>
<keyword evidence="2" id="KW-0132">Cell division</keyword>
<dbReference type="NCBIfam" id="TIGR00281">
    <property type="entry name" value="SMC-Scp complex subunit ScpB"/>
    <property type="match status" value="1"/>
</dbReference>
<keyword evidence="1" id="KW-0963">Cytoplasm</keyword>
<gene>
    <name evidence="5" type="ORF">HMPREF9451_00828</name>
</gene>
<dbReference type="GO" id="GO:0051304">
    <property type="term" value="P:chromosome separation"/>
    <property type="evidence" value="ECO:0007669"/>
    <property type="project" value="InterPro"/>
</dbReference>
<sequence>MTFGGLPDSHIPAAIEALLFVSDEPVGALVLADMLEVDVETVQKALDVLRERLSDEESGVQLREVAGGWRLYTHPRYHALIEKYVISWDTRRLSQAALETLAVIAYCQPITRAGIASVRGVNSDSPVNSLVEKGLVREAGKDSSSPGQPMLYATTRSFLEKFGLASVRDLPDIDQFAPDEESRELIRERLGVTRSQAHEAESLFDEDELSLNLDFQGEQDKGSMFSCESAKAMEE</sequence>
<dbReference type="HOGENOM" id="CLU_045647_5_1_11"/>
<dbReference type="GO" id="GO:0051301">
    <property type="term" value="P:cell division"/>
    <property type="evidence" value="ECO:0007669"/>
    <property type="project" value="UniProtKB-KW"/>
</dbReference>